<comment type="catalytic activity">
    <reaction evidence="13">
        <text>ATP + H2O = ADP + phosphate + H(+)</text>
        <dbReference type="Rhea" id="RHEA:13065"/>
        <dbReference type="ChEBI" id="CHEBI:15377"/>
        <dbReference type="ChEBI" id="CHEBI:15378"/>
        <dbReference type="ChEBI" id="CHEBI:30616"/>
        <dbReference type="ChEBI" id="CHEBI:43474"/>
        <dbReference type="ChEBI" id="CHEBI:456216"/>
        <dbReference type="EC" id="5.6.2.4"/>
    </reaction>
</comment>
<dbReference type="InterPro" id="IPR027417">
    <property type="entry name" value="P-loop_NTPase"/>
</dbReference>
<evidence type="ECO:0000256" key="12">
    <source>
        <dbReference type="ARBA" id="ARBA00034808"/>
    </source>
</evidence>
<name>A0ABV2DME1_9HYPH</name>
<dbReference type="PROSITE" id="PS51217">
    <property type="entry name" value="UVRD_HELICASE_CTER"/>
    <property type="match status" value="1"/>
</dbReference>
<evidence type="ECO:0000256" key="3">
    <source>
        <dbReference type="ARBA" id="ARBA00022763"/>
    </source>
</evidence>
<protein>
    <recommendedName>
        <fullName evidence="12">DNA 3'-5' helicase</fullName>
        <ecNumber evidence="12">5.6.2.4</ecNumber>
    </recommendedName>
</protein>
<dbReference type="InterPro" id="IPR000212">
    <property type="entry name" value="DNA_helicase_UvrD/REP"/>
</dbReference>
<keyword evidence="9" id="KW-0234">DNA repair</keyword>
<evidence type="ECO:0000313" key="17">
    <source>
        <dbReference type="EMBL" id="MET2830888.1"/>
    </source>
</evidence>
<dbReference type="EC" id="5.6.2.4" evidence="12"/>
<keyword evidence="2 14" id="KW-0547">Nucleotide-binding</keyword>
<evidence type="ECO:0000256" key="7">
    <source>
        <dbReference type="ARBA" id="ARBA00022840"/>
    </source>
</evidence>
<keyword evidence="3" id="KW-0227">DNA damage</keyword>
<dbReference type="EMBL" id="JBEWSZ010000002">
    <property type="protein sequence ID" value="MET2830888.1"/>
    <property type="molecule type" value="Genomic_DNA"/>
</dbReference>
<evidence type="ECO:0000256" key="13">
    <source>
        <dbReference type="ARBA" id="ARBA00048988"/>
    </source>
</evidence>
<feature type="domain" description="UvrD-like helicase ATP-binding" evidence="15">
    <location>
        <begin position="2"/>
        <end position="465"/>
    </location>
</feature>
<dbReference type="SUPFAM" id="SSF52540">
    <property type="entry name" value="P-loop containing nucleoside triphosphate hydrolases"/>
    <property type="match status" value="1"/>
</dbReference>
<reference evidence="17 18" key="1">
    <citation type="submission" date="2024-06" db="EMBL/GenBank/DDBJ databases">
        <authorList>
            <person name="Kim D.-U."/>
        </authorList>
    </citation>
    <scope>NUCLEOTIDE SEQUENCE [LARGE SCALE GENOMIC DNA]</scope>
    <source>
        <strain evidence="17 18">KACC15460</strain>
    </source>
</reference>
<evidence type="ECO:0000256" key="9">
    <source>
        <dbReference type="ARBA" id="ARBA00023204"/>
    </source>
</evidence>
<evidence type="ECO:0000256" key="4">
    <source>
        <dbReference type="ARBA" id="ARBA00022801"/>
    </source>
</evidence>
<dbReference type="InterPro" id="IPR038726">
    <property type="entry name" value="PDDEXK_AddAB-type"/>
</dbReference>
<keyword evidence="18" id="KW-1185">Reference proteome</keyword>
<accession>A0ABV2DME1</accession>
<evidence type="ECO:0000256" key="1">
    <source>
        <dbReference type="ARBA" id="ARBA00022722"/>
    </source>
</evidence>
<dbReference type="Gene3D" id="3.90.320.10">
    <property type="match status" value="1"/>
</dbReference>
<evidence type="ECO:0000256" key="2">
    <source>
        <dbReference type="ARBA" id="ARBA00022741"/>
    </source>
</evidence>
<dbReference type="InterPro" id="IPR014017">
    <property type="entry name" value="DNA_helicase_UvrD-like_C"/>
</dbReference>
<dbReference type="Pfam" id="PF00580">
    <property type="entry name" value="UvrD-helicase"/>
    <property type="match status" value="1"/>
</dbReference>
<dbReference type="InterPro" id="IPR011604">
    <property type="entry name" value="PDDEXK-like_dom_sf"/>
</dbReference>
<dbReference type="InterPro" id="IPR014016">
    <property type="entry name" value="UvrD-like_ATP-bd"/>
</dbReference>
<evidence type="ECO:0000256" key="6">
    <source>
        <dbReference type="ARBA" id="ARBA00022839"/>
    </source>
</evidence>
<dbReference type="PANTHER" id="PTHR11070">
    <property type="entry name" value="UVRD / RECB / PCRA DNA HELICASE FAMILY MEMBER"/>
    <property type="match status" value="1"/>
</dbReference>
<keyword evidence="1" id="KW-0540">Nuclease</keyword>
<keyword evidence="7 14" id="KW-0067">ATP-binding</keyword>
<keyword evidence="4 14" id="KW-0378">Hydrolase</keyword>
<dbReference type="PANTHER" id="PTHR11070:SF23">
    <property type="entry name" value="RECBCD ENZYME SUBUNIT RECB"/>
    <property type="match status" value="1"/>
</dbReference>
<feature type="domain" description="UvrD-like helicase C-terminal" evidence="16">
    <location>
        <begin position="477"/>
        <end position="771"/>
    </location>
</feature>
<evidence type="ECO:0000256" key="11">
    <source>
        <dbReference type="ARBA" id="ARBA00034617"/>
    </source>
</evidence>
<evidence type="ECO:0000256" key="14">
    <source>
        <dbReference type="PROSITE-ProRule" id="PRU00560"/>
    </source>
</evidence>
<keyword evidence="10" id="KW-0413">Isomerase</keyword>
<dbReference type="Pfam" id="PF13361">
    <property type="entry name" value="UvrD_C"/>
    <property type="match status" value="1"/>
</dbReference>
<keyword evidence="8" id="KW-0238">DNA-binding</keyword>
<evidence type="ECO:0000313" key="18">
    <source>
        <dbReference type="Proteomes" id="UP001548832"/>
    </source>
</evidence>
<keyword evidence="6" id="KW-0269">Exonuclease</keyword>
<keyword evidence="5 14" id="KW-0347">Helicase</keyword>
<evidence type="ECO:0000256" key="8">
    <source>
        <dbReference type="ARBA" id="ARBA00023125"/>
    </source>
</evidence>
<evidence type="ECO:0000259" key="15">
    <source>
        <dbReference type="PROSITE" id="PS51198"/>
    </source>
</evidence>
<sequence>MLSDAFERSRVLTELDSTLLVEAAAGTGKTSLIAGRVVMLMLYGAPPRSIAAITFTELAASELSLRIREYATELLAGEIPKVLRGAVTLELLNERKAVLKSAIDAFDEITACTIHAFCQQIIMAYAVETGLDPGSRMMDGPAADTMFESVISKWLFERLSLQTRGGEDPVAVLSRFEPLKVVKDSFDLAKLKLEHPGVGTASVDFSLRKDIDFVESVRAFRRWQADYPKEGRTGTLVGEFETLAAFYENCFETQPTFARLWELADPPRTASMKWNEFAFKKQRNLGYWRSAYGKDKGPELDHQAETHSHDCETQFAELLGQIGDAMVDQMSRALDPVTDLYVERKGDAAVLDFDDLLLRAHALVTKNDVVREAVGRRFAHILVDEFQDTDPIQASILFSIAARAMPDRWQDADLRDGALFMVGDPKQSIYAFRGADIDSYNQAKRTIGRLGDERVVHIGANFRCQPGIIDYVNAAFQPVLDADGQPSYGALTATREGAFHGLPSASHVTIGDGRTASMPEQRDDEAAIVARICSKLVGAIEIEDEHDGRRRLLEAGDIALLAPTGTDLWRYERALEALGLAVASQAGKTLLLQQETQDVLALLRTLADSRDRLAFGAFMRGPMVGLTDEELLDIAEEVHQAGPDASPTGLFDITTPPPLVSHRIASSVLENLQKLRARVNVTTPRILLAEAIEQLQLRVALSARSGNNRAARSLANLDRIVELARPFDVRGLRSFARHLQLDWDRRASRQEGRIDASKDAVEIVTIHSAKGLEWPVVIPINMGTRARPSERFVHRQSDNTLHWIIGGVCSLALKRAREEQAQRQALEHQRMWYVASTRARDLLVVPNLSSAKPGAWSKLLNLRFDLLEELKFNQLEPLMTTNFDAAALPQDADTFARQAAIVQAASPSLRWINPSAHDADRAEILAPTMAIEPSGAFEYIEPIGAGRTRGLVLHKLMEELLTGELSPQDDVVARAERLLNELLAIDPAEGPLPAPGALATTTLQTYRLPYVQRLLPILVPELSIWGAIEAGTLLAGRVDAIAIEGGKVVEVLDWKSDRDTSLNRAAYVQQLQRYLQATSAPRGAIVYMTTGEIVSVLPVNRSSAATHHYLR</sequence>
<evidence type="ECO:0000256" key="10">
    <source>
        <dbReference type="ARBA" id="ARBA00023235"/>
    </source>
</evidence>
<evidence type="ECO:0000256" key="5">
    <source>
        <dbReference type="ARBA" id="ARBA00022806"/>
    </source>
</evidence>
<dbReference type="Gene3D" id="3.40.50.300">
    <property type="entry name" value="P-loop containing nucleotide triphosphate hydrolases"/>
    <property type="match status" value="4"/>
</dbReference>
<proteinExistence type="predicted"/>
<dbReference type="PROSITE" id="PS51198">
    <property type="entry name" value="UVRD_HELICASE_ATP_BIND"/>
    <property type="match status" value="1"/>
</dbReference>
<comment type="catalytic activity">
    <reaction evidence="11">
        <text>Couples ATP hydrolysis with the unwinding of duplex DNA by translocating in the 3'-5' direction.</text>
        <dbReference type="EC" id="5.6.2.4"/>
    </reaction>
</comment>
<dbReference type="RefSeq" id="WP_354462955.1">
    <property type="nucleotide sequence ID" value="NZ_JBEWSZ010000002.1"/>
</dbReference>
<dbReference type="Proteomes" id="UP001548832">
    <property type="component" value="Unassembled WGS sequence"/>
</dbReference>
<organism evidence="17 18">
    <name type="scientific">Mesorhizobium shangrilense</name>
    <dbReference type="NCBI Taxonomy" id="460060"/>
    <lineage>
        <taxon>Bacteria</taxon>
        <taxon>Pseudomonadati</taxon>
        <taxon>Pseudomonadota</taxon>
        <taxon>Alphaproteobacteria</taxon>
        <taxon>Hyphomicrobiales</taxon>
        <taxon>Phyllobacteriaceae</taxon>
        <taxon>Mesorhizobium</taxon>
    </lineage>
</organism>
<dbReference type="Pfam" id="PF12705">
    <property type="entry name" value="PDDEXK_1"/>
    <property type="match status" value="1"/>
</dbReference>
<evidence type="ECO:0000259" key="16">
    <source>
        <dbReference type="PROSITE" id="PS51217"/>
    </source>
</evidence>
<dbReference type="Gene3D" id="1.10.3170.10">
    <property type="entry name" value="Recbcd, chain B, domain 2"/>
    <property type="match status" value="1"/>
</dbReference>
<comment type="caution">
    <text evidence="17">The sequence shown here is derived from an EMBL/GenBank/DDBJ whole genome shotgun (WGS) entry which is preliminary data.</text>
</comment>
<gene>
    <name evidence="17" type="ORF">ABVQ20_28265</name>
</gene>
<feature type="binding site" evidence="14">
    <location>
        <begin position="23"/>
        <end position="30"/>
    </location>
    <ligand>
        <name>ATP</name>
        <dbReference type="ChEBI" id="CHEBI:30616"/>
    </ligand>
</feature>